<dbReference type="InterPro" id="IPR001138">
    <property type="entry name" value="Zn2Cys6_DnaBD"/>
</dbReference>
<evidence type="ECO:0000256" key="3">
    <source>
        <dbReference type="ARBA" id="ARBA00023125"/>
    </source>
</evidence>
<dbReference type="PANTHER" id="PTHR46910:SF5">
    <property type="entry name" value="ZN(II)2CYS6 TRANSCRIPTION FACTOR (EUROFUNG)"/>
    <property type="match status" value="1"/>
</dbReference>
<evidence type="ECO:0000256" key="2">
    <source>
        <dbReference type="ARBA" id="ARBA00023015"/>
    </source>
</evidence>
<keyword evidence="3" id="KW-0238">DNA-binding</keyword>
<dbReference type="Pfam" id="PF04082">
    <property type="entry name" value="Fungal_trans"/>
    <property type="match status" value="1"/>
</dbReference>
<dbReference type="GO" id="GO:0009893">
    <property type="term" value="P:positive regulation of metabolic process"/>
    <property type="evidence" value="ECO:0007669"/>
    <property type="project" value="UniProtKB-ARBA"/>
</dbReference>
<dbReference type="GO" id="GO:0003677">
    <property type="term" value="F:DNA binding"/>
    <property type="evidence" value="ECO:0007669"/>
    <property type="project" value="UniProtKB-KW"/>
</dbReference>
<evidence type="ECO:0000256" key="6">
    <source>
        <dbReference type="SAM" id="MobiDB-lite"/>
    </source>
</evidence>
<dbReference type="Proteomes" id="UP000325780">
    <property type="component" value="Unassembled WGS sequence"/>
</dbReference>
<reference evidence="8 9" key="1">
    <citation type="submission" date="2019-04" db="EMBL/GenBank/DDBJ databases">
        <title>Friends and foes A comparative genomics study of 23 Aspergillus species from section Flavi.</title>
        <authorList>
            <consortium name="DOE Joint Genome Institute"/>
            <person name="Kjaerbolling I."/>
            <person name="Vesth T."/>
            <person name="Frisvad J.C."/>
            <person name="Nybo J.L."/>
            <person name="Theobald S."/>
            <person name="Kildgaard S."/>
            <person name="Isbrandt T."/>
            <person name="Kuo A."/>
            <person name="Sato A."/>
            <person name="Lyhne E.K."/>
            <person name="Kogle M.E."/>
            <person name="Wiebenga A."/>
            <person name="Kun R.S."/>
            <person name="Lubbers R.J."/>
            <person name="Makela M.R."/>
            <person name="Barry K."/>
            <person name="Chovatia M."/>
            <person name="Clum A."/>
            <person name="Daum C."/>
            <person name="Haridas S."/>
            <person name="He G."/>
            <person name="LaButti K."/>
            <person name="Lipzen A."/>
            <person name="Mondo S."/>
            <person name="Riley R."/>
            <person name="Salamov A."/>
            <person name="Simmons B.A."/>
            <person name="Magnuson J.K."/>
            <person name="Henrissat B."/>
            <person name="Mortensen U.H."/>
            <person name="Larsen T.O."/>
            <person name="Devries R.P."/>
            <person name="Grigoriev I.V."/>
            <person name="Machida M."/>
            <person name="Baker S.E."/>
            <person name="Andersen M.R."/>
        </authorList>
    </citation>
    <scope>NUCLEOTIDE SEQUENCE [LARGE SCALE GENOMIC DNA]</scope>
    <source>
        <strain evidence="8 9">IBT 18842</strain>
    </source>
</reference>
<keyword evidence="2" id="KW-0805">Transcription regulation</keyword>
<feature type="domain" description="Zn(2)-C6 fungal-type" evidence="7">
    <location>
        <begin position="3"/>
        <end position="32"/>
    </location>
</feature>
<gene>
    <name evidence="8" type="ORF">BDV25DRAFT_148449</name>
</gene>
<dbReference type="Gene3D" id="4.10.240.10">
    <property type="entry name" value="Zn(2)-C6 fungal-type DNA-binding domain"/>
    <property type="match status" value="1"/>
</dbReference>
<proteinExistence type="predicted"/>
<feature type="compositionally biased region" description="Polar residues" evidence="6">
    <location>
        <begin position="24"/>
        <end position="33"/>
    </location>
</feature>
<dbReference type="CDD" id="cd12148">
    <property type="entry name" value="fungal_TF_MHR"/>
    <property type="match status" value="1"/>
</dbReference>
<feature type="region of interest" description="Disordered" evidence="6">
    <location>
        <begin position="24"/>
        <end position="57"/>
    </location>
</feature>
<evidence type="ECO:0000256" key="1">
    <source>
        <dbReference type="ARBA" id="ARBA00022723"/>
    </source>
</evidence>
<dbReference type="EMBL" id="ML742033">
    <property type="protein sequence ID" value="KAE8153999.1"/>
    <property type="molecule type" value="Genomic_DNA"/>
</dbReference>
<dbReference type="InterPro" id="IPR036864">
    <property type="entry name" value="Zn2-C6_fun-type_DNA-bd_sf"/>
</dbReference>
<dbReference type="SMART" id="SM00066">
    <property type="entry name" value="GAL4"/>
    <property type="match status" value="1"/>
</dbReference>
<evidence type="ECO:0000313" key="8">
    <source>
        <dbReference type="EMBL" id="KAE8153999.1"/>
    </source>
</evidence>
<keyword evidence="4" id="KW-0804">Transcription</keyword>
<dbReference type="GO" id="GO:0006351">
    <property type="term" value="P:DNA-templated transcription"/>
    <property type="evidence" value="ECO:0007669"/>
    <property type="project" value="InterPro"/>
</dbReference>
<keyword evidence="9" id="KW-1185">Reference proteome</keyword>
<dbReference type="InterPro" id="IPR007219">
    <property type="entry name" value="XnlR_reg_dom"/>
</dbReference>
<dbReference type="OrthoDB" id="103819at2759"/>
<organism evidence="8 9">
    <name type="scientific">Aspergillus avenaceus</name>
    <dbReference type="NCBI Taxonomy" id="36643"/>
    <lineage>
        <taxon>Eukaryota</taxon>
        <taxon>Fungi</taxon>
        <taxon>Dikarya</taxon>
        <taxon>Ascomycota</taxon>
        <taxon>Pezizomycotina</taxon>
        <taxon>Eurotiomycetes</taxon>
        <taxon>Eurotiomycetidae</taxon>
        <taxon>Eurotiales</taxon>
        <taxon>Aspergillaceae</taxon>
        <taxon>Aspergillus</taxon>
        <taxon>Aspergillus subgen. Circumdati</taxon>
    </lineage>
</organism>
<dbReference type="PROSITE" id="PS50048">
    <property type="entry name" value="ZN2_CY6_FUNGAL_2"/>
    <property type="match status" value="1"/>
</dbReference>
<dbReference type="SUPFAM" id="SSF57701">
    <property type="entry name" value="Zn2/Cys6 DNA-binding domain"/>
    <property type="match status" value="1"/>
</dbReference>
<dbReference type="Pfam" id="PF00172">
    <property type="entry name" value="Zn_clus"/>
    <property type="match status" value="1"/>
</dbReference>
<dbReference type="InterPro" id="IPR050987">
    <property type="entry name" value="AtrR-like"/>
</dbReference>
<dbReference type="CDD" id="cd00067">
    <property type="entry name" value="GAL4"/>
    <property type="match status" value="1"/>
</dbReference>
<evidence type="ECO:0000256" key="4">
    <source>
        <dbReference type="ARBA" id="ARBA00023163"/>
    </source>
</evidence>
<dbReference type="GO" id="GO:0008270">
    <property type="term" value="F:zinc ion binding"/>
    <property type="evidence" value="ECO:0007669"/>
    <property type="project" value="InterPro"/>
</dbReference>
<protein>
    <recommendedName>
        <fullName evidence="7">Zn(2)-C6 fungal-type domain-containing protein</fullName>
    </recommendedName>
</protein>
<evidence type="ECO:0000313" key="9">
    <source>
        <dbReference type="Proteomes" id="UP000325780"/>
    </source>
</evidence>
<dbReference type="SMART" id="SM00906">
    <property type="entry name" value="Fungal_trans"/>
    <property type="match status" value="1"/>
</dbReference>
<feature type="compositionally biased region" description="Basic residues" evidence="6">
    <location>
        <begin position="34"/>
        <end position="48"/>
    </location>
</feature>
<evidence type="ECO:0000256" key="5">
    <source>
        <dbReference type="ARBA" id="ARBA00023242"/>
    </source>
</evidence>
<dbReference type="GO" id="GO:0000981">
    <property type="term" value="F:DNA-binding transcription factor activity, RNA polymerase II-specific"/>
    <property type="evidence" value="ECO:0007669"/>
    <property type="project" value="InterPro"/>
</dbReference>
<evidence type="ECO:0000259" key="7">
    <source>
        <dbReference type="PROSITE" id="PS50048"/>
    </source>
</evidence>
<dbReference type="PANTHER" id="PTHR46910">
    <property type="entry name" value="TRANSCRIPTION FACTOR PDR1"/>
    <property type="match status" value="1"/>
</dbReference>
<keyword evidence="5" id="KW-0539">Nucleus</keyword>
<keyword evidence="1" id="KW-0479">Metal-binding</keyword>
<sequence length="663" mass="73991">MQVCDMCHSRKVRCDRKSPCGNCQDQGTACTRTRSMRRTPRKTSRANGRRSNASQLTRACPRPLSELGSFDGLYDQSNNSFVVNALPLARDTDTTPAEAPEGNFVRTEHSPYELYGWISIVPLTDAQMMSTHQLDRLHGLAWNRRQALESALCIAGRVTENMCGTVPNTDIFDNEHSRIPSAELLTWMLKDIDADRFGSYVLDYFQHVSKPTLKHMGLSLLQKDASPQDTVLYTVCVNAMAFKFLTTVLMTDNLGELAKGLWQSALQYRATAQAALKSIPLVTTPTLALLQAILCGIFLFQGSGDTTFCWELTRTACRVCTDIGLNAASLSGRANSSEEYYCFMWCYVLDRNYAWKLGRSKCFLETTSTEVLQSIERLNPSISDLLSIYLDLAHIQDGIIPFLKDNHTVNMEHTATPSSNLKERLLPRMESIRARIDQITSTSDKWKGLNPRSEVAALDFAFHSVMTTILQLIQLTADQTTSTKDRYLESARQELSALVSICLSADKQSTVAFLHWTLLYYPLTAAFVLFCNAVVTSHIGDFNLLKMVASCLAQSGPNSQHIYQLQKLFQEFISLSQNFLEEESTLLSANHDVVQKESSRPQEAPSADIGRNHNMSCWNNNGLALSPDILTGWDDPAFDSTFPLMGLSYADPTFILSSNPGTQ</sequence>
<accession>A0A5N6U6E1</accession>
<name>A0A5N6U6E1_ASPAV</name>
<dbReference type="AlphaFoldDB" id="A0A5N6U6E1"/>